<feature type="region of interest" description="Disordered" evidence="1">
    <location>
        <begin position="62"/>
        <end position="157"/>
    </location>
</feature>
<dbReference type="Proteomes" id="UP000251144">
    <property type="component" value="Unassembled WGS sequence"/>
</dbReference>
<evidence type="ECO:0000259" key="2">
    <source>
        <dbReference type="Pfam" id="PF19808"/>
    </source>
</evidence>
<dbReference type="InterPro" id="IPR046258">
    <property type="entry name" value="DUF6291"/>
</dbReference>
<feature type="compositionally biased region" description="Acidic residues" evidence="1">
    <location>
        <begin position="146"/>
        <end position="155"/>
    </location>
</feature>
<gene>
    <name evidence="3" type="ORF">C4N26_00170</name>
</gene>
<dbReference type="OrthoDB" id="7365718at2"/>
<organism evidence="3 4">
    <name type="scientific">Faecalibacterium prausnitzii</name>
    <dbReference type="NCBI Taxonomy" id="853"/>
    <lineage>
        <taxon>Bacteria</taxon>
        <taxon>Bacillati</taxon>
        <taxon>Bacillota</taxon>
        <taxon>Clostridia</taxon>
        <taxon>Eubacteriales</taxon>
        <taxon>Oscillospiraceae</taxon>
        <taxon>Faecalibacterium</taxon>
    </lineage>
</organism>
<feature type="domain" description="DUF6291" evidence="2">
    <location>
        <begin position="8"/>
        <end position="85"/>
    </location>
</feature>
<name>A0A329U2I8_9FIRM</name>
<accession>A0A329U2I8</accession>
<sequence length="254" mass="28738">MTEKKHRSVILFGEWQRPLGALSLEQKGMLLDALLAYPEGKRPDFTDPMLRMAWTFMEGGLDENARKWEETRQRRAEAGTKGAESRWHSEERGKNSKCHAPMAKMAVSGSDSVSDTGSASDSESEPDIVLPDGEADCADAPLPPPDEPDFCPPDEGEVRDYFIRKSGTEAQADRFRAFYESNGWRVGQNPMRNWQAAATVWMARDRERPAPAETYVPKNKAFYATRPPEQAKDFLKDAALRRQAMRKRREAVTQ</sequence>
<proteinExistence type="predicted"/>
<evidence type="ECO:0000313" key="4">
    <source>
        <dbReference type="Proteomes" id="UP000251144"/>
    </source>
</evidence>
<protein>
    <recommendedName>
        <fullName evidence="2">DUF6291 domain-containing protein</fullName>
    </recommendedName>
</protein>
<reference evidence="3 4" key="1">
    <citation type="submission" date="2018-02" db="EMBL/GenBank/DDBJ databases">
        <title>Complete genome sequencing of Faecalibacterium prausnitzii strains isolated from the human gut.</title>
        <authorList>
            <person name="Fitzgerald B.C."/>
            <person name="Shkoporov A.N."/>
            <person name="Ross P.R."/>
            <person name="Hill C."/>
        </authorList>
    </citation>
    <scope>NUCLEOTIDE SEQUENCE [LARGE SCALE GENOMIC DNA]</scope>
    <source>
        <strain evidence="3 4">APC942/32-1</strain>
    </source>
</reference>
<dbReference type="EMBL" id="PRLB01000001">
    <property type="protein sequence ID" value="RAW55453.1"/>
    <property type="molecule type" value="Genomic_DNA"/>
</dbReference>
<feature type="compositionally biased region" description="Basic and acidic residues" evidence="1">
    <location>
        <begin position="63"/>
        <end position="94"/>
    </location>
</feature>
<feature type="compositionally biased region" description="Low complexity" evidence="1">
    <location>
        <begin position="106"/>
        <end position="121"/>
    </location>
</feature>
<dbReference type="AlphaFoldDB" id="A0A329U2I8"/>
<evidence type="ECO:0000313" key="3">
    <source>
        <dbReference type="EMBL" id="RAW55453.1"/>
    </source>
</evidence>
<dbReference type="RefSeq" id="WP_158399920.1">
    <property type="nucleotide sequence ID" value="NZ_PRLB01000001.1"/>
</dbReference>
<dbReference type="Pfam" id="PF19808">
    <property type="entry name" value="DUF6291"/>
    <property type="match status" value="1"/>
</dbReference>
<comment type="caution">
    <text evidence="3">The sequence shown here is derived from an EMBL/GenBank/DDBJ whole genome shotgun (WGS) entry which is preliminary data.</text>
</comment>
<evidence type="ECO:0000256" key="1">
    <source>
        <dbReference type="SAM" id="MobiDB-lite"/>
    </source>
</evidence>